<dbReference type="SUPFAM" id="SSF63712">
    <property type="entry name" value="Nicotinic receptor ligand binding domain-like"/>
    <property type="match status" value="1"/>
</dbReference>
<keyword evidence="1 18" id="KW-0813">Transport</keyword>
<dbReference type="InterPro" id="IPR006028">
    <property type="entry name" value="GABAA/Glycine_rcpt"/>
</dbReference>
<keyword evidence="2" id="KW-1003">Cell membrane</keyword>
<dbReference type="InterPro" id="IPR006201">
    <property type="entry name" value="Neur_channel"/>
</dbReference>
<sequence>MPRSGGVKQLTPTKNISSLLDNLLKGYDHKLRPSFGGEPTTVEIDIEVRSMSRISEMDMTYSMDCYFRQSWVDERLAFSDLEEAFTLSVSVLEKLWKPDTFIYNGKQSYVHLITTPNKFIRLYQNGRILYSSRLTINANCPMNLRDFPMDTQHCPLKLGSFSYTTRDVVYRWNKDRQVVIAPDLMLSQFDLIAAPSGDENTTRRAGEFSTLLASFYLQRHMGNFLIQVYGPCMLLVVLSWVSFWLNREATSDRISLGITTVLTMTFLGLEARTDLPKVSYITALDLFVWISYGFIFATIIEFAFVHVFTKVGSGEVYLSHSSSEADSEEDPDEELDPEVRIRESWL</sequence>
<evidence type="ECO:0000256" key="11">
    <source>
        <dbReference type="ARBA" id="ARBA00023173"/>
    </source>
</evidence>
<evidence type="ECO:0000256" key="19">
    <source>
        <dbReference type="SAM" id="MobiDB-lite"/>
    </source>
</evidence>
<keyword evidence="10 22" id="KW-0675">Receptor</keyword>
<dbReference type="InterPro" id="IPR036734">
    <property type="entry name" value="Neur_chan_lig-bd_sf"/>
</dbReference>
<reference evidence="22 23" key="1">
    <citation type="submission" date="2018-04" db="EMBL/GenBank/DDBJ databases">
        <authorList>
            <person name="Zhang X."/>
            <person name="Yuan J."/>
            <person name="Li F."/>
            <person name="Xiang J."/>
        </authorList>
    </citation>
    <scope>NUCLEOTIDE SEQUENCE [LARGE SCALE GENOMIC DNA]</scope>
    <source>
        <tissue evidence="22">Muscle</tissue>
    </source>
</reference>
<dbReference type="GO" id="GO:0045211">
    <property type="term" value="C:postsynaptic membrane"/>
    <property type="evidence" value="ECO:0007669"/>
    <property type="project" value="UniProtKB-SubCell"/>
</dbReference>
<dbReference type="CDD" id="cd19049">
    <property type="entry name" value="LGIC_TM_anion"/>
    <property type="match status" value="1"/>
</dbReference>
<feature type="domain" description="Neurotransmitter-gated ion-channel transmembrane" evidence="21">
    <location>
        <begin position="229"/>
        <end position="310"/>
    </location>
</feature>
<dbReference type="InterPro" id="IPR006202">
    <property type="entry name" value="Neur_chan_lig-bd"/>
</dbReference>
<evidence type="ECO:0000256" key="6">
    <source>
        <dbReference type="ARBA" id="ARBA00023018"/>
    </source>
</evidence>
<comment type="caution">
    <text evidence="22">The sequence shown here is derived from an EMBL/GenBank/DDBJ whole genome shotgun (WGS) entry which is preliminary data.</text>
</comment>
<evidence type="ECO:0000256" key="13">
    <source>
        <dbReference type="ARBA" id="ARBA00023214"/>
    </source>
</evidence>
<dbReference type="GO" id="GO:0005254">
    <property type="term" value="F:chloride channel activity"/>
    <property type="evidence" value="ECO:0007669"/>
    <property type="project" value="UniProtKB-KW"/>
</dbReference>
<evidence type="ECO:0000259" key="20">
    <source>
        <dbReference type="Pfam" id="PF02931"/>
    </source>
</evidence>
<name>A0A3R7SRV3_PENVA</name>
<dbReference type="Proteomes" id="UP000283509">
    <property type="component" value="Unassembled WGS sequence"/>
</dbReference>
<evidence type="ECO:0000313" key="23">
    <source>
        <dbReference type="Proteomes" id="UP000283509"/>
    </source>
</evidence>
<keyword evidence="7 18" id="KW-0406">Ion transport</keyword>
<feature type="transmembrane region" description="Helical" evidence="18">
    <location>
        <begin position="283"/>
        <end position="308"/>
    </location>
</feature>
<dbReference type="GO" id="GO:0005230">
    <property type="term" value="F:extracellular ligand-gated monoatomic ion channel activity"/>
    <property type="evidence" value="ECO:0007669"/>
    <property type="project" value="InterPro"/>
</dbReference>
<dbReference type="CDD" id="cd19007">
    <property type="entry name" value="LGIC_ECD_GABAR_GRD-like"/>
    <property type="match status" value="1"/>
</dbReference>
<keyword evidence="12" id="KW-0325">Glycoprotein</keyword>
<dbReference type="InterPro" id="IPR006029">
    <property type="entry name" value="Neurotrans-gated_channel_TM"/>
</dbReference>
<dbReference type="Gene3D" id="1.20.58.390">
    <property type="entry name" value="Neurotransmitter-gated ion-channel transmembrane domain"/>
    <property type="match status" value="1"/>
</dbReference>
<dbReference type="InterPro" id="IPR036719">
    <property type="entry name" value="Neuro-gated_channel_TM_sf"/>
</dbReference>
<keyword evidence="9" id="KW-1015">Disulfide bond</keyword>
<keyword evidence="16 18" id="KW-0407">Ion channel</keyword>
<evidence type="ECO:0000256" key="1">
    <source>
        <dbReference type="ARBA" id="ARBA00022448"/>
    </source>
</evidence>
<feature type="domain" description="Neurotransmitter-gated ion-channel ligand-binding" evidence="20">
    <location>
        <begin position="18"/>
        <end position="199"/>
    </location>
</feature>
<dbReference type="PROSITE" id="PS00236">
    <property type="entry name" value="NEUROTR_ION_CHANNEL"/>
    <property type="match status" value="1"/>
</dbReference>
<evidence type="ECO:0000256" key="9">
    <source>
        <dbReference type="ARBA" id="ARBA00023157"/>
    </source>
</evidence>
<comment type="caution">
    <text evidence="18">Lacks conserved residue(s) required for the propagation of feature annotation.</text>
</comment>
<evidence type="ECO:0000256" key="15">
    <source>
        <dbReference type="ARBA" id="ARBA00023286"/>
    </source>
</evidence>
<keyword evidence="15" id="KW-1071">Ligand-gated ion channel</keyword>
<evidence type="ECO:0000313" key="22">
    <source>
        <dbReference type="EMBL" id="ROT72299.1"/>
    </source>
</evidence>
<evidence type="ECO:0000256" key="10">
    <source>
        <dbReference type="ARBA" id="ARBA00023170"/>
    </source>
</evidence>
<dbReference type="GO" id="GO:0034707">
    <property type="term" value="C:chloride channel complex"/>
    <property type="evidence" value="ECO:0007669"/>
    <property type="project" value="UniProtKB-KW"/>
</dbReference>
<dbReference type="GO" id="GO:0004890">
    <property type="term" value="F:GABA-A receptor activity"/>
    <property type="evidence" value="ECO:0007669"/>
    <property type="project" value="InterPro"/>
</dbReference>
<evidence type="ECO:0000256" key="7">
    <source>
        <dbReference type="ARBA" id="ARBA00023065"/>
    </source>
</evidence>
<evidence type="ECO:0000256" key="14">
    <source>
        <dbReference type="ARBA" id="ARBA00023257"/>
    </source>
</evidence>
<dbReference type="PRINTS" id="PR01079">
    <property type="entry name" value="GABAARALPHA"/>
</dbReference>
<evidence type="ECO:0000256" key="3">
    <source>
        <dbReference type="ARBA" id="ARBA00022692"/>
    </source>
</evidence>
<gene>
    <name evidence="22" type="ORF">C7M84_009320</name>
</gene>
<evidence type="ECO:0000256" key="5">
    <source>
        <dbReference type="ARBA" id="ARBA00022989"/>
    </source>
</evidence>
<evidence type="ECO:0000256" key="17">
    <source>
        <dbReference type="ARBA" id="ARBA00034104"/>
    </source>
</evidence>
<dbReference type="Gene3D" id="2.70.170.10">
    <property type="entry name" value="Neurotransmitter-gated ion-channel ligand-binding domain"/>
    <property type="match status" value="1"/>
</dbReference>
<reference evidence="22 23" key="2">
    <citation type="submission" date="2019-01" db="EMBL/GenBank/DDBJ databases">
        <title>The decoding of complex shrimp genome reveals the adaptation for benthos swimmer, frequently molting mechanism and breeding impact on genome.</title>
        <authorList>
            <person name="Sun Y."/>
            <person name="Gao Y."/>
            <person name="Yu Y."/>
        </authorList>
    </citation>
    <scope>NUCLEOTIDE SEQUENCE [LARGE SCALE GENOMIC DNA]</scope>
    <source>
        <tissue evidence="22">Muscle</tissue>
    </source>
</reference>
<dbReference type="AlphaFoldDB" id="A0A3R7SRV3"/>
<dbReference type="SUPFAM" id="SSF90112">
    <property type="entry name" value="Neurotransmitter-gated ion-channel transmembrane pore"/>
    <property type="match status" value="1"/>
</dbReference>
<evidence type="ECO:0000256" key="4">
    <source>
        <dbReference type="ARBA" id="ARBA00022729"/>
    </source>
</evidence>
<evidence type="ECO:0000259" key="21">
    <source>
        <dbReference type="Pfam" id="PF02932"/>
    </source>
</evidence>
<evidence type="ECO:0000256" key="8">
    <source>
        <dbReference type="ARBA" id="ARBA00023136"/>
    </source>
</evidence>
<evidence type="ECO:0000256" key="18">
    <source>
        <dbReference type="RuleBase" id="RU000687"/>
    </source>
</evidence>
<feature type="compositionally biased region" description="Basic and acidic residues" evidence="19">
    <location>
        <begin position="337"/>
        <end position="346"/>
    </location>
</feature>
<evidence type="ECO:0000256" key="16">
    <source>
        <dbReference type="ARBA" id="ARBA00023303"/>
    </source>
</evidence>
<dbReference type="PANTHER" id="PTHR18945">
    <property type="entry name" value="NEUROTRANSMITTER GATED ION CHANNEL"/>
    <property type="match status" value="1"/>
</dbReference>
<evidence type="ECO:0000256" key="12">
    <source>
        <dbReference type="ARBA" id="ARBA00023180"/>
    </source>
</evidence>
<keyword evidence="6" id="KW-0770">Synapse</keyword>
<keyword evidence="3 18" id="KW-0812">Transmembrane</keyword>
<keyword evidence="13" id="KW-0868">Chloride</keyword>
<protein>
    <submittedName>
        <fullName evidence="22">Putative gamma-aminobutyric acid receptor alpha-like isoform X2</fullName>
    </submittedName>
</protein>
<dbReference type="PRINTS" id="PR00253">
    <property type="entry name" value="GABAARECEPTR"/>
</dbReference>
<keyword evidence="4" id="KW-0732">Signal</keyword>
<dbReference type="EMBL" id="QCYY01002180">
    <property type="protein sequence ID" value="ROT72299.1"/>
    <property type="molecule type" value="Genomic_DNA"/>
</dbReference>
<dbReference type="GO" id="GO:0099095">
    <property type="term" value="F:ligand-gated monoatomic anion channel activity"/>
    <property type="evidence" value="ECO:0007669"/>
    <property type="project" value="UniProtKB-ARBA"/>
</dbReference>
<dbReference type="NCBIfam" id="TIGR00860">
    <property type="entry name" value="LIC"/>
    <property type="match status" value="1"/>
</dbReference>
<dbReference type="InterPro" id="IPR018000">
    <property type="entry name" value="Neurotransmitter_ion_chnl_CS"/>
</dbReference>
<feature type="transmembrane region" description="Helical" evidence="18">
    <location>
        <begin position="224"/>
        <end position="242"/>
    </location>
</feature>
<keyword evidence="8 18" id="KW-0472">Membrane</keyword>
<dbReference type="InterPro" id="IPR001390">
    <property type="entry name" value="GABAAa_rcpt"/>
</dbReference>
<proteinExistence type="inferred from homology"/>
<accession>A0A3R7SRV3</accession>
<feature type="transmembrane region" description="Helical" evidence="18">
    <location>
        <begin position="254"/>
        <end position="271"/>
    </location>
</feature>
<keyword evidence="14" id="KW-0628">Postsynaptic cell membrane</keyword>
<feature type="compositionally biased region" description="Acidic residues" evidence="19">
    <location>
        <begin position="325"/>
        <end position="336"/>
    </location>
</feature>
<evidence type="ECO:0000256" key="2">
    <source>
        <dbReference type="ARBA" id="ARBA00022475"/>
    </source>
</evidence>
<keyword evidence="5 18" id="KW-1133">Transmembrane helix</keyword>
<dbReference type="InterPro" id="IPR038050">
    <property type="entry name" value="Neuro_actylchol_rec"/>
</dbReference>
<dbReference type="STRING" id="6689.A0A3R7SRV3"/>
<dbReference type="PRINTS" id="PR00252">
    <property type="entry name" value="NRIONCHANNEL"/>
</dbReference>
<keyword evidence="23" id="KW-1185">Reference proteome</keyword>
<feature type="region of interest" description="Disordered" evidence="19">
    <location>
        <begin position="322"/>
        <end position="346"/>
    </location>
</feature>
<dbReference type="Pfam" id="PF02932">
    <property type="entry name" value="Neur_chan_memb"/>
    <property type="match status" value="1"/>
</dbReference>
<dbReference type="Pfam" id="PF02931">
    <property type="entry name" value="Neur_chan_LBD"/>
    <property type="match status" value="1"/>
</dbReference>
<comment type="similarity">
    <text evidence="18">Belongs to the ligand-gated ion channel (TC 1.A.9) family.</text>
</comment>
<dbReference type="OrthoDB" id="203862at2759"/>
<comment type="subcellular location">
    <subcellularLocation>
        <location evidence="17">Postsynaptic cell membrane</location>
        <topology evidence="17">Multi-pass membrane protein</topology>
    </subcellularLocation>
</comment>
<keyword evidence="11" id="KW-0869">Chloride channel</keyword>
<organism evidence="22 23">
    <name type="scientific">Penaeus vannamei</name>
    <name type="common">Whiteleg shrimp</name>
    <name type="synonym">Litopenaeus vannamei</name>
    <dbReference type="NCBI Taxonomy" id="6689"/>
    <lineage>
        <taxon>Eukaryota</taxon>
        <taxon>Metazoa</taxon>
        <taxon>Ecdysozoa</taxon>
        <taxon>Arthropoda</taxon>
        <taxon>Crustacea</taxon>
        <taxon>Multicrustacea</taxon>
        <taxon>Malacostraca</taxon>
        <taxon>Eumalacostraca</taxon>
        <taxon>Eucarida</taxon>
        <taxon>Decapoda</taxon>
        <taxon>Dendrobranchiata</taxon>
        <taxon>Penaeoidea</taxon>
        <taxon>Penaeidae</taxon>
        <taxon>Penaeus</taxon>
    </lineage>
</organism>
<dbReference type="FunFam" id="2.70.170.10:FF:000043">
    <property type="entry name" value="Gamma-aminobutyric acid receptor alpha-like"/>
    <property type="match status" value="1"/>
</dbReference>